<evidence type="ECO:0000256" key="1">
    <source>
        <dbReference type="ARBA" id="ARBA00010641"/>
    </source>
</evidence>
<evidence type="ECO:0000256" key="2">
    <source>
        <dbReference type="ARBA" id="ARBA00011344"/>
    </source>
</evidence>
<name>A0A7K0C429_9ACTN</name>
<proteinExistence type="inferred from homology"/>
<keyword evidence="9" id="KW-1185">Reference proteome</keyword>
<dbReference type="InterPro" id="IPR013325">
    <property type="entry name" value="RNA_pol_sigma_r2"/>
</dbReference>
<organism evidence="8 9">
    <name type="scientific">Actinomadura macrotermitis</name>
    <dbReference type="NCBI Taxonomy" id="2585200"/>
    <lineage>
        <taxon>Bacteria</taxon>
        <taxon>Bacillati</taxon>
        <taxon>Actinomycetota</taxon>
        <taxon>Actinomycetes</taxon>
        <taxon>Streptosporangiales</taxon>
        <taxon>Thermomonosporaceae</taxon>
        <taxon>Actinomadura</taxon>
    </lineage>
</organism>
<dbReference type="InterPro" id="IPR052704">
    <property type="entry name" value="ECF_Sigma-70_Domain"/>
</dbReference>
<dbReference type="NCBIfam" id="TIGR02957">
    <property type="entry name" value="SigX4"/>
    <property type="match status" value="1"/>
</dbReference>
<dbReference type="GO" id="GO:0003677">
    <property type="term" value="F:DNA binding"/>
    <property type="evidence" value="ECO:0007669"/>
    <property type="project" value="InterPro"/>
</dbReference>
<dbReference type="SUPFAM" id="SSF54427">
    <property type="entry name" value="NTF2-like"/>
    <property type="match status" value="1"/>
</dbReference>
<keyword evidence="3" id="KW-0805">Transcription regulation</keyword>
<evidence type="ECO:0000313" key="8">
    <source>
        <dbReference type="EMBL" id="MQY08199.1"/>
    </source>
</evidence>
<dbReference type="PANTHER" id="PTHR30173">
    <property type="entry name" value="SIGMA 19 FACTOR"/>
    <property type="match status" value="1"/>
</dbReference>
<evidence type="ECO:0000313" key="9">
    <source>
        <dbReference type="Proteomes" id="UP000487268"/>
    </source>
</evidence>
<accession>A0A7K0C429</accession>
<keyword evidence="5" id="KW-0804">Transcription</keyword>
<dbReference type="NCBIfam" id="TIGR02937">
    <property type="entry name" value="sigma70-ECF"/>
    <property type="match status" value="1"/>
</dbReference>
<dbReference type="RefSeq" id="WP_328595019.1">
    <property type="nucleotide sequence ID" value="NZ_WEGH01000004.1"/>
</dbReference>
<dbReference type="SUPFAM" id="SSF88946">
    <property type="entry name" value="Sigma2 domain of RNA polymerase sigma factors"/>
    <property type="match status" value="1"/>
</dbReference>
<dbReference type="Gene3D" id="1.10.10.10">
    <property type="entry name" value="Winged helix-like DNA-binding domain superfamily/Winged helix DNA-binding domain"/>
    <property type="match status" value="1"/>
</dbReference>
<evidence type="ECO:0000256" key="3">
    <source>
        <dbReference type="ARBA" id="ARBA00023015"/>
    </source>
</evidence>
<dbReference type="InterPro" id="IPR036388">
    <property type="entry name" value="WH-like_DNA-bd_sf"/>
</dbReference>
<evidence type="ECO:0000256" key="5">
    <source>
        <dbReference type="ARBA" id="ARBA00023163"/>
    </source>
</evidence>
<dbReference type="InterPro" id="IPR032710">
    <property type="entry name" value="NTF2-like_dom_sf"/>
</dbReference>
<comment type="similarity">
    <text evidence="1">Belongs to the sigma-70 factor family. ECF subfamily.</text>
</comment>
<dbReference type="PANTHER" id="PTHR30173:SF36">
    <property type="entry name" value="ECF RNA POLYMERASE SIGMA FACTOR SIGJ"/>
    <property type="match status" value="1"/>
</dbReference>
<evidence type="ECO:0000259" key="7">
    <source>
        <dbReference type="Pfam" id="PF08281"/>
    </source>
</evidence>
<dbReference type="CDD" id="cd06171">
    <property type="entry name" value="Sigma70_r4"/>
    <property type="match status" value="1"/>
</dbReference>
<reference evidence="8 9" key="1">
    <citation type="submission" date="2019-10" db="EMBL/GenBank/DDBJ databases">
        <title>Actinomadura rubteroloni sp. nov. and Actinomadura macrotermitis sp. nov., isolated from the gut of fungus growing-termite Macrotermes natalensis.</title>
        <authorList>
            <person name="Benndorf R."/>
            <person name="Martin K."/>
            <person name="Kuefner M."/>
            <person name="De Beer W."/>
            <person name="Kaster A.-K."/>
            <person name="Vollmers J."/>
            <person name="Poulsen M."/>
            <person name="Beemelmanns C."/>
        </authorList>
    </citation>
    <scope>NUCLEOTIDE SEQUENCE [LARGE SCALE GENOMIC DNA]</scope>
    <source>
        <strain evidence="8 9">RB68</strain>
    </source>
</reference>
<dbReference type="EMBL" id="WEGH01000004">
    <property type="protein sequence ID" value="MQY08199.1"/>
    <property type="molecule type" value="Genomic_DNA"/>
</dbReference>
<feature type="domain" description="RNA polymerase sigma factor 70 region 4 type 2" evidence="7">
    <location>
        <begin position="105"/>
        <end position="154"/>
    </location>
</feature>
<dbReference type="Pfam" id="PF08281">
    <property type="entry name" value="Sigma70_r4_2"/>
    <property type="match status" value="1"/>
</dbReference>
<evidence type="ECO:0000256" key="4">
    <source>
        <dbReference type="ARBA" id="ARBA00023082"/>
    </source>
</evidence>
<dbReference type="AlphaFoldDB" id="A0A7K0C429"/>
<dbReference type="GO" id="GO:0016987">
    <property type="term" value="F:sigma factor activity"/>
    <property type="evidence" value="ECO:0007669"/>
    <property type="project" value="UniProtKB-KW"/>
</dbReference>
<comment type="caution">
    <text evidence="8">The sequence shown here is derived from an EMBL/GenBank/DDBJ whole genome shotgun (WGS) entry which is preliminary data.</text>
</comment>
<dbReference type="Proteomes" id="UP000487268">
    <property type="component" value="Unassembled WGS sequence"/>
</dbReference>
<dbReference type="InterPro" id="IPR014284">
    <property type="entry name" value="RNA_pol_sigma-70_dom"/>
</dbReference>
<keyword evidence="4" id="KW-0731">Sigma factor</keyword>
<protein>
    <submittedName>
        <fullName evidence="8">ECF RNA polymerase sigma factor SigJ</fullName>
    </submittedName>
</protein>
<dbReference type="Gene3D" id="3.10.450.50">
    <property type="match status" value="1"/>
</dbReference>
<dbReference type="GO" id="GO:0006352">
    <property type="term" value="P:DNA-templated transcription initiation"/>
    <property type="evidence" value="ECO:0007669"/>
    <property type="project" value="InterPro"/>
</dbReference>
<sequence length="287" mass="30905">MTGPDEFTAHRPLLFSIAYEILGSVADAEDVLQDAYLRWRTVDAASVRNPRAYLARIVTRQALMVLRSAARRREEYPGPWLPEPLATGPDGVDHVLTGEAVTTAMLLVLETLTPAQRAVFVLREVFDFGYAEIAAAVGRSEAAVRQLNRRARDHVRSQRHTAVASPSEARSVAERFSVAAATGDVQSLMDVLAPDVVYIADGGGIVTAVRRPVHGPDKVARLVVGLLAKGARMGDIDLRVGIYNGMHSVAVFVGGALDQVTSIEVGDGVVTAVYSVRNPEKLTTVKI</sequence>
<dbReference type="InterPro" id="IPR014303">
    <property type="entry name" value="RNA_pol_sigma-70_ECF"/>
</dbReference>
<dbReference type="Gene3D" id="1.10.1740.10">
    <property type="match status" value="1"/>
</dbReference>
<dbReference type="SUPFAM" id="SSF88659">
    <property type="entry name" value="Sigma3 and sigma4 domains of RNA polymerase sigma factors"/>
    <property type="match status" value="1"/>
</dbReference>
<dbReference type="InterPro" id="IPR007627">
    <property type="entry name" value="RNA_pol_sigma70_r2"/>
</dbReference>
<dbReference type="InterPro" id="IPR013324">
    <property type="entry name" value="RNA_pol_sigma_r3/r4-like"/>
</dbReference>
<feature type="domain" description="RNA polymerase sigma-70 region 2" evidence="6">
    <location>
        <begin position="7"/>
        <end position="72"/>
    </location>
</feature>
<comment type="subunit">
    <text evidence="2">Interacts transiently with the RNA polymerase catalytic core formed by RpoA, RpoB, RpoC and RpoZ (2 alpha, 1 beta, 1 beta' and 1 omega subunit) to form the RNA polymerase holoenzyme that can initiate transcription.</text>
</comment>
<dbReference type="Pfam" id="PF04542">
    <property type="entry name" value="Sigma70_r2"/>
    <property type="match status" value="1"/>
</dbReference>
<gene>
    <name evidence="8" type="primary">sigJ_11</name>
    <name evidence="8" type="ORF">ACRB68_63050</name>
</gene>
<dbReference type="NCBIfam" id="NF007214">
    <property type="entry name" value="PRK09636.1"/>
    <property type="match status" value="1"/>
</dbReference>
<dbReference type="InterPro" id="IPR013249">
    <property type="entry name" value="RNA_pol_sigma70_r4_t2"/>
</dbReference>
<evidence type="ECO:0000259" key="6">
    <source>
        <dbReference type="Pfam" id="PF04542"/>
    </source>
</evidence>